<feature type="transmembrane region" description="Helical" evidence="8">
    <location>
        <begin position="443"/>
        <end position="467"/>
    </location>
</feature>
<feature type="transmembrane region" description="Helical" evidence="8">
    <location>
        <begin position="100"/>
        <end position="117"/>
    </location>
</feature>
<feature type="transmembrane region" description="Helical" evidence="8">
    <location>
        <begin position="187"/>
        <end position="206"/>
    </location>
</feature>
<organism evidence="9 10">
    <name type="scientific">Candidatus Ghiorseimicrobium undicola</name>
    <dbReference type="NCBI Taxonomy" id="1974746"/>
    <lineage>
        <taxon>Bacteria</taxon>
        <taxon>Pseudomonadati</taxon>
        <taxon>Candidatus Omnitrophota</taxon>
        <taxon>Candidatus Ghiorseimicrobium</taxon>
    </lineage>
</organism>
<evidence type="ECO:0000256" key="1">
    <source>
        <dbReference type="ARBA" id="ARBA00004651"/>
    </source>
</evidence>
<sequence length="613" mass="68535">MNRYIELFLSAFCISFLLTPLVRKIALRLNFVSFPKDDRWHKNPTAIFGGVAIFLAVIIPLIYIFGFSNRQIIGFLIGSSIIFICGIIDDLKKLPPQVKILFQIIASCIVVYFGILIKPNPDYLALLPQALSKPIDLLIFPVTILWIIGITNAFNLLDNMDGLCAGIAGITSIMLFSSGILIGNITIPFLAVVLAGACLGFIPFNFNPAKIFMGDSGSMFLGFAISSVALMGTSARTFSNILVTLAVPVLILAVPIFDTALVTFMRSINGRSILQGGKDHASHRLVSLGLSEKKTVLLLYAISIIFGSVALAYSRLNILVVTVLVTLVIVVLVFFGMFLSEVKTYSNEREIEAARRKKISEGKVILNTLLLYKAQIATIIIDFLLICIAYYSAYLLRFDGIISDHNYNLLKTSLPWIIVIKLAVFYYFSLYRGMRHFTSVSDFISVFKAVGGGSVLSILFITFIFRFKDHSRVVFIIDWLLTLLFIAFSRFMFRFLEEYFQQYRPGRKILIFGAGACGELFLREIKSNKNLNYKPVGFIDDDKKKKGKQIHGVKILGARQDLAYYVKESRAEEVIIAVPSLKKEDCKDIVEACASLKIPCRSLAKIMDTEKWA</sequence>
<comment type="subcellular location">
    <subcellularLocation>
        <location evidence="1">Cell membrane</location>
        <topology evidence="1">Multi-pass membrane protein</topology>
    </subcellularLocation>
</comment>
<evidence type="ECO:0000256" key="8">
    <source>
        <dbReference type="SAM" id="Phobius"/>
    </source>
</evidence>
<dbReference type="GO" id="GO:0005886">
    <property type="term" value="C:plasma membrane"/>
    <property type="evidence" value="ECO:0007669"/>
    <property type="project" value="UniProtKB-SubCell"/>
</dbReference>
<dbReference type="Proteomes" id="UP000229641">
    <property type="component" value="Unassembled WGS sequence"/>
</dbReference>
<dbReference type="InterPro" id="IPR036291">
    <property type="entry name" value="NAD(P)-bd_dom_sf"/>
</dbReference>
<dbReference type="EMBL" id="PCWA01000045">
    <property type="protein sequence ID" value="PIQ89389.1"/>
    <property type="molecule type" value="Genomic_DNA"/>
</dbReference>
<comment type="cofactor">
    <cofactor evidence="7">
        <name>Mg(2+)</name>
        <dbReference type="ChEBI" id="CHEBI:18420"/>
    </cofactor>
</comment>
<evidence type="ECO:0000313" key="9">
    <source>
        <dbReference type="EMBL" id="PIQ89389.1"/>
    </source>
</evidence>
<evidence type="ECO:0000256" key="7">
    <source>
        <dbReference type="PIRSR" id="PIRSR600715-1"/>
    </source>
</evidence>
<keyword evidence="7" id="KW-0460">Magnesium</keyword>
<evidence type="ECO:0000256" key="4">
    <source>
        <dbReference type="ARBA" id="ARBA00022692"/>
    </source>
</evidence>
<feature type="transmembrane region" description="Helical" evidence="8">
    <location>
        <begin position="413"/>
        <end position="431"/>
    </location>
</feature>
<evidence type="ECO:0000256" key="3">
    <source>
        <dbReference type="ARBA" id="ARBA00022679"/>
    </source>
</evidence>
<dbReference type="GO" id="GO:0044038">
    <property type="term" value="P:cell wall macromolecule biosynthetic process"/>
    <property type="evidence" value="ECO:0007669"/>
    <property type="project" value="TreeGrafter"/>
</dbReference>
<dbReference type="AlphaFoldDB" id="A0A2H0LY80"/>
<comment type="caution">
    <text evidence="9">The sequence shown here is derived from an EMBL/GenBank/DDBJ whole genome shotgun (WGS) entry which is preliminary data.</text>
</comment>
<feature type="binding site" evidence="7">
    <location>
        <position position="155"/>
    </location>
    <ligand>
        <name>Mg(2+)</name>
        <dbReference type="ChEBI" id="CHEBI:18420"/>
    </ligand>
</feature>
<feature type="transmembrane region" description="Helical" evidence="8">
    <location>
        <begin position="6"/>
        <end position="26"/>
    </location>
</feature>
<dbReference type="GO" id="GO:0016780">
    <property type="term" value="F:phosphotransferase activity, for other substituted phosphate groups"/>
    <property type="evidence" value="ECO:0007669"/>
    <property type="project" value="InterPro"/>
</dbReference>
<keyword evidence="6 8" id="KW-0472">Membrane</keyword>
<dbReference type="SUPFAM" id="SSF51735">
    <property type="entry name" value="NAD(P)-binding Rossmann-fold domains"/>
    <property type="match status" value="1"/>
</dbReference>
<evidence type="ECO:0000256" key="6">
    <source>
        <dbReference type="ARBA" id="ARBA00023136"/>
    </source>
</evidence>
<keyword evidence="4 8" id="KW-0812">Transmembrane</keyword>
<keyword evidence="3" id="KW-0808">Transferase</keyword>
<gene>
    <name evidence="9" type="ORF">COV72_03340</name>
</gene>
<proteinExistence type="predicted"/>
<feature type="transmembrane region" description="Helical" evidence="8">
    <location>
        <begin position="137"/>
        <end position="156"/>
    </location>
</feature>
<keyword evidence="7" id="KW-0479">Metal-binding</keyword>
<evidence type="ECO:0008006" key="11">
    <source>
        <dbReference type="Google" id="ProtNLM"/>
    </source>
</evidence>
<protein>
    <recommendedName>
        <fullName evidence="11">Glycosyl transferase</fullName>
    </recommendedName>
</protein>
<dbReference type="Pfam" id="PF13727">
    <property type="entry name" value="CoA_binding_3"/>
    <property type="match status" value="1"/>
</dbReference>
<reference evidence="9 10" key="1">
    <citation type="submission" date="2017-09" db="EMBL/GenBank/DDBJ databases">
        <title>Depth-based differentiation of microbial function through sediment-hosted aquifers and enrichment of novel symbionts in the deep terrestrial subsurface.</title>
        <authorList>
            <person name="Probst A.J."/>
            <person name="Ladd B."/>
            <person name="Jarett J.K."/>
            <person name="Geller-Mcgrath D.E."/>
            <person name="Sieber C.M."/>
            <person name="Emerson J.B."/>
            <person name="Anantharaman K."/>
            <person name="Thomas B.C."/>
            <person name="Malmstrom R."/>
            <person name="Stieglmeier M."/>
            <person name="Klingl A."/>
            <person name="Woyke T."/>
            <person name="Ryan C.M."/>
            <person name="Banfield J.F."/>
        </authorList>
    </citation>
    <scope>NUCLEOTIDE SEQUENCE [LARGE SCALE GENOMIC DNA]</scope>
    <source>
        <strain evidence="9">CG11_big_fil_rev_8_21_14_0_20_42_13</strain>
    </source>
</reference>
<dbReference type="Gene3D" id="3.40.50.720">
    <property type="entry name" value="NAD(P)-binding Rossmann-like Domain"/>
    <property type="match status" value="1"/>
</dbReference>
<dbReference type="GO" id="GO:0009103">
    <property type="term" value="P:lipopolysaccharide biosynthetic process"/>
    <property type="evidence" value="ECO:0007669"/>
    <property type="project" value="TreeGrafter"/>
</dbReference>
<name>A0A2H0LY80_9BACT</name>
<feature type="transmembrane region" description="Helical" evidence="8">
    <location>
        <begin position="218"/>
        <end position="235"/>
    </location>
</feature>
<feature type="transmembrane region" description="Helical" evidence="8">
    <location>
        <begin position="319"/>
        <end position="339"/>
    </location>
</feature>
<evidence type="ECO:0000313" key="10">
    <source>
        <dbReference type="Proteomes" id="UP000229641"/>
    </source>
</evidence>
<feature type="transmembrane region" description="Helical" evidence="8">
    <location>
        <begin position="473"/>
        <end position="493"/>
    </location>
</feature>
<feature type="binding site" evidence="7">
    <location>
        <position position="215"/>
    </location>
    <ligand>
        <name>Mg(2+)</name>
        <dbReference type="ChEBI" id="CHEBI:18420"/>
    </ligand>
</feature>
<feature type="transmembrane region" description="Helical" evidence="8">
    <location>
        <begin position="364"/>
        <end position="393"/>
    </location>
</feature>
<dbReference type="InterPro" id="IPR000715">
    <property type="entry name" value="Glycosyl_transferase_4"/>
</dbReference>
<dbReference type="GO" id="GO:0046872">
    <property type="term" value="F:metal ion binding"/>
    <property type="evidence" value="ECO:0007669"/>
    <property type="project" value="UniProtKB-KW"/>
</dbReference>
<feature type="transmembrane region" description="Helical" evidence="8">
    <location>
        <begin position="72"/>
        <end position="88"/>
    </location>
</feature>
<feature type="transmembrane region" description="Helical" evidence="8">
    <location>
        <begin position="163"/>
        <end position="181"/>
    </location>
</feature>
<evidence type="ECO:0000256" key="5">
    <source>
        <dbReference type="ARBA" id="ARBA00022989"/>
    </source>
</evidence>
<feature type="transmembrane region" description="Helical" evidence="8">
    <location>
        <begin position="241"/>
        <end position="264"/>
    </location>
</feature>
<dbReference type="GO" id="GO:0071555">
    <property type="term" value="P:cell wall organization"/>
    <property type="evidence" value="ECO:0007669"/>
    <property type="project" value="TreeGrafter"/>
</dbReference>
<keyword evidence="2" id="KW-1003">Cell membrane</keyword>
<accession>A0A2H0LY80</accession>
<keyword evidence="5 8" id="KW-1133">Transmembrane helix</keyword>
<feature type="transmembrane region" description="Helical" evidence="8">
    <location>
        <begin position="295"/>
        <end position="313"/>
    </location>
</feature>
<feature type="transmembrane region" description="Helical" evidence="8">
    <location>
        <begin position="46"/>
        <end position="66"/>
    </location>
</feature>
<dbReference type="PANTHER" id="PTHR22926:SF3">
    <property type="entry name" value="UNDECAPRENYL-PHOSPHATE ALPHA-N-ACETYLGLUCOSAMINYL 1-PHOSPHATE TRANSFERASE"/>
    <property type="match status" value="1"/>
</dbReference>
<evidence type="ECO:0000256" key="2">
    <source>
        <dbReference type="ARBA" id="ARBA00022475"/>
    </source>
</evidence>
<dbReference type="PANTHER" id="PTHR22926">
    <property type="entry name" value="PHOSPHO-N-ACETYLMURAMOYL-PENTAPEPTIDE-TRANSFERASE"/>
    <property type="match status" value="1"/>
</dbReference>
<dbReference type="CDD" id="cd06853">
    <property type="entry name" value="GT_WecA_like"/>
    <property type="match status" value="1"/>
</dbReference>
<dbReference type="Pfam" id="PF00953">
    <property type="entry name" value="Glycos_transf_4"/>
    <property type="match status" value="1"/>
</dbReference>